<sequence length="184" mass="20396">MAWAGFLGWIYPDYLEYSGERRSFSWSRRALQDMDQLSLVFLLVKSSSFRLSAGVFTSCKPSDASYTPTASRLMSAAHLQRDTTAIRSEFPLALDLGAAAAWLHCFSTSIAGRREDGPSPQWQTLSTASLSVIRIAQPARRDTEGGGWRYCSHSPFRSSAAHHVPSERYPISPCSQKATRKKSA</sequence>
<keyword evidence="3" id="KW-1185">Reference proteome</keyword>
<evidence type="ECO:0000313" key="2">
    <source>
        <dbReference type="EMBL" id="KAF1984531.1"/>
    </source>
</evidence>
<proteinExistence type="predicted"/>
<reference evidence="2" key="1">
    <citation type="journal article" date="2020" name="Stud. Mycol.">
        <title>101 Dothideomycetes genomes: a test case for predicting lifestyles and emergence of pathogens.</title>
        <authorList>
            <person name="Haridas S."/>
            <person name="Albert R."/>
            <person name="Binder M."/>
            <person name="Bloem J."/>
            <person name="Labutti K."/>
            <person name="Salamov A."/>
            <person name="Andreopoulos B."/>
            <person name="Baker S."/>
            <person name="Barry K."/>
            <person name="Bills G."/>
            <person name="Bluhm B."/>
            <person name="Cannon C."/>
            <person name="Castanera R."/>
            <person name="Culley D."/>
            <person name="Daum C."/>
            <person name="Ezra D."/>
            <person name="Gonzalez J."/>
            <person name="Henrissat B."/>
            <person name="Kuo A."/>
            <person name="Liang C."/>
            <person name="Lipzen A."/>
            <person name="Lutzoni F."/>
            <person name="Magnuson J."/>
            <person name="Mondo S."/>
            <person name="Nolan M."/>
            <person name="Ohm R."/>
            <person name="Pangilinan J."/>
            <person name="Park H.-J."/>
            <person name="Ramirez L."/>
            <person name="Alfaro M."/>
            <person name="Sun H."/>
            <person name="Tritt A."/>
            <person name="Yoshinaga Y."/>
            <person name="Zwiers L.-H."/>
            <person name="Turgeon B."/>
            <person name="Goodwin S."/>
            <person name="Spatafora J."/>
            <person name="Crous P."/>
            <person name="Grigoriev I."/>
        </authorList>
    </citation>
    <scope>NUCLEOTIDE SEQUENCE</scope>
    <source>
        <strain evidence="2">CBS 113979</strain>
    </source>
</reference>
<name>A0A6G1GUA1_9PEZI</name>
<feature type="region of interest" description="Disordered" evidence="1">
    <location>
        <begin position="162"/>
        <end position="184"/>
    </location>
</feature>
<evidence type="ECO:0000256" key="1">
    <source>
        <dbReference type="SAM" id="MobiDB-lite"/>
    </source>
</evidence>
<dbReference type="AlphaFoldDB" id="A0A6G1GUA1"/>
<evidence type="ECO:0000313" key="3">
    <source>
        <dbReference type="Proteomes" id="UP000800041"/>
    </source>
</evidence>
<dbReference type="Proteomes" id="UP000800041">
    <property type="component" value="Unassembled WGS sequence"/>
</dbReference>
<accession>A0A6G1GUA1</accession>
<organism evidence="2 3">
    <name type="scientific">Aulographum hederae CBS 113979</name>
    <dbReference type="NCBI Taxonomy" id="1176131"/>
    <lineage>
        <taxon>Eukaryota</taxon>
        <taxon>Fungi</taxon>
        <taxon>Dikarya</taxon>
        <taxon>Ascomycota</taxon>
        <taxon>Pezizomycotina</taxon>
        <taxon>Dothideomycetes</taxon>
        <taxon>Pleosporomycetidae</taxon>
        <taxon>Aulographales</taxon>
        <taxon>Aulographaceae</taxon>
    </lineage>
</organism>
<dbReference type="EMBL" id="ML977167">
    <property type="protein sequence ID" value="KAF1984531.1"/>
    <property type="molecule type" value="Genomic_DNA"/>
</dbReference>
<gene>
    <name evidence="2" type="ORF">K402DRAFT_395550</name>
</gene>
<protein>
    <submittedName>
        <fullName evidence="2">Uncharacterized protein</fullName>
    </submittedName>
</protein>